<organism evidence="4">
    <name type="scientific">marine metagenome</name>
    <dbReference type="NCBI Taxonomy" id="408172"/>
    <lineage>
        <taxon>unclassified sequences</taxon>
        <taxon>metagenomes</taxon>
        <taxon>ecological metagenomes</taxon>
    </lineage>
</organism>
<evidence type="ECO:0000259" key="3">
    <source>
        <dbReference type="Pfam" id="PF00171"/>
    </source>
</evidence>
<feature type="domain" description="Aldehyde dehydrogenase" evidence="3">
    <location>
        <begin position="3"/>
        <end position="455"/>
    </location>
</feature>
<comment type="similarity">
    <text evidence="1">Belongs to the aldehyde dehydrogenase family.</text>
</comment>
<dbReference type="InterPro" id="IPR016163">
    <property type="entry name" value="Ald_DH_C"/>
</dbReference>
<dbReference type="AlphaFoldDB" id="A0A382BL49"/>
<dbReference type="SUPFAM" id="SSF53720">
    <property type="entry name" value="ALDH-like"/>
    <property type="match status" value="1"/>
</dbReference>
<protein>
    <recommendedName>
        <fullName evidence="3">Aldehyde dehydrogenase domain-containing protein</fullName>
    </recommendedName>
</protein>
<dbReference type="InterPro" id="IPR016162">
    <property type="entry name" value="Ald_DH_N"/>
</dbReference>
<dbReference type="PANTHER" id="PTHR42991">
    <property type="entry name" value="ALDEHYDE DEHYDROGENASE"/>
    <property type="match status" value="1"/>
</dbReference>
<evidence type="ECO:0000256" key="1">
    <source>
        <dbReference type="ARBA" id="ARBA00009986"/>
    </source>
</evidence>
<dbReference type="InterPro" id="IPR015590">
    <property type="entry name" value="Aldehyde_DH_dom"/>
</dbReference>
<dbReference type="Pfam" id="PF00171">
    <property type="entry name" value="Aldedh"/>
    <property type="match status" value="1"/>
</dbReference>
<reference evidence="4" key="1">
    <citation type="submission" date="2018-05" db="EMBL/GenBank/DDBJ databases">
        <authorList>
            <person name="Lanie J.A."/>
            <person name="Ng W.-L."/>
            <person name="Kazmierczak K.M."/>
            <person name="Andrzejewski T.M."/>
            <person name="Davidsen T.M."/>
            <person name="Wayne K.J."/>
            <person name="Tettelin H."/>
            <person name="Glass J.I."/>
            <person name="Rusch D."/>
            <person name="Podicherti R."/>
            <person name="Tsui H.-C.T."/>
            <person name="Winkler M.E."/>
        </authorList>
    </citation>
    <scope>NUCLEOTIDE SEQUENCE</scope>
</reference>
<dbReference type="InterPro" id="IPR016161">
    <property type="entry name" value="Ald_DH/histidinol_DH"/>
</dbReference>
<accession>A0A382BL49</accession>
<dbReference type="PANTHER" id="PTHR42991:SF1">
    <property type="entry name" value="ALDEHYDE DEHYDROGENASE"/>
    <property type="match status" value="1"/>
</dbReference>
<feature type="non-terminal residue" evidence="4">
    <location>
        <position position="1"/>
    </location>
</feature>
<gene>
    <name evidence="4" type="ORF">METZ01_LOCUS167125</name>
</gene>
<dbReference type="InterPro" id="IPR051020">
    <property type="entry name" value="ALDH-related_metabolic_enz"/>
</dbReference>
<keyword evidence="2" id="KW-0560">Oxidoreductase</keyword>
<dbReference type="GO" id="GO:0008911">
    <property type="term" value="F:lactaldehyde dehydrogenase (NAD+) activity"/>
    <property type="evidence" value="ECO:0007669"/>
    <property type="project" value="TreeGrafter"/>
</dbReference>
<proteinExistence type="inferred from homology"/>
<evidence type="ECO:0000256" key="2">
    <source>
        <dbReference type="ARBA" id="ARBA00023002"/>
    </source>
</evidence>
<evidence type="ECO:0000313" key="4">
    <source>
        <dbReference type="EMBL" id="SVB14271.1"/>
    </source>
</evidence>
<dbReference type="Gene3D" id="3.40.309.10">
    <property type="entry name" value="Aldehyde Dehydrogenase, Chain A, domain 2"/>
    <property type="match status" value="1"/>
</dbReference>
<name>A0A382BL49_9ZZZZ</name>
<sequence>VTKRLKVNSPYDNHLITEIDLDDAGRVESALETAYQLAKNPDKILPVPRRIEILEKTADLVQAKAEEFARQSAEEGGKPLVDSRIELARAVQGIREAAQSVSQLTGHEIPMNLNASSMNRMALTIREPIGVVAAISAFNHPFNLITHQVIPAVAVGCPVIVKPALTTPLSCLNLVKCLYEAGLPKEWCQAIVCENSLAEKIVTSPRVAFFTFIGSGEIGWKLRSKLAPGTRCALEHGGAAPVIVDHDADLEDALPLLAKGGFYHAGQVCVSVQKVFVHESIVDTFSKRLVELAEKLVVGDPTDEKTEVGPLILEREVDRVDQWVKEAQNEGAKILTGGKKIGTTCYAPTVILNPSDKANVSAREIFGPVVNIYSFKDRLEAIERANLTPFSFQAAVITRNVDTALDTAKRLNAATVMINDHTAFRVDWMPFGGRKASGLGVGGILPTMMEMTEEKLLVFRSKLI</sequence>
<dbReference type="Gene3D" id="3.40.605.10">
    <property type="entry name" value="Aldehyde Dehydrogenase, Chain A, domain 1"/>
    <property type="match status" value="1"/>
</dbReference>
<dbReference type="EMBL" id="UINC01030227">
    <property type="protein sequence ID" value="SVB14271.1"/>
    <property type="molecule type" value="Genomic_DNA"/>
</dbReference>